<proteinExistence type="predicted"/>
<comment type="caution">
    <text evidence="1">The sequence shown here is derived from an EMBL/GenBank/DDBJ whole genome shotgun (WGS) entry which is preliminary data.</text>
</comment>
<accession>A0A0F9SB14</accession>
<name>A0A0F9SB14_9ZZZZ</name>
<dbReference type="AlphaFoldDB" id="A0A0F9SB14"/>
<gene>
    <name evidence="1" type="ORF">LCGC14_0873360</name>
</gene>
<dbReference type="EMBL" id="LAZR01002709">
    <property type="protein sequence ID" value="KKN26568.1"/>
    <property type="molecule type" value="Genomic_DNA"/>
</dbReference>
<protein>
    <submittedName>
        <fullName evidence="1">Uncharacterized protein</fullName>
    </submittedName>
</protein>
<evidence type="ECO:0000313" key="1">
    <source>
        <dbReference type="EMBL" id="KKN26568.1"/>
    </source>
</evidence>
<sequence length="57" mass="6554">MADSLKVTKLSSSDTIAHLFALIDERRDSSAEVAIVDKIEQEQMVKRFINTFKITRR</sequence>
<organism evidence="1">
    <name type="scientific">marine sediment metagenome</name>
    <dbReference type="NCBI Taxonomy" id="412755"/>
    <lineage>
        <taxon>unclassified sequences</taxon>
        <taxon>metagenomes</taxon>
        <taxon>ecological metagenomes</taxon>
    </lineage>
</organism>
<reference evidence="1" key="1">
    <citation type="journal article" date="2015" name="Nature">
        <title>Complex archaea that bridge the gap between prokaryotes and eukaryotes.</title>
        <authorList>
            <person name="Spang A."/>
            <person name="Saw J.H."/>
            <person name="Jorgensen S.L."/>
            <person name="Zaremba-Niedzwiedzka K."/>
            <person name="Martijn J."/>
            <person name="Lind A.E."/>
            <person name="van Eijk R."/>
            <person name="Schleper C."/>
            <person name="Guy L."/>
            <person name="Ettema T.J."/>
        </authorList>
    </citation>
    <scope>NUCLEOTIDE SEQUENCE</scope>
</reference>